<name>A0ACC1NV32_9HYPO</name>
<gene>
    <name evidence="1" type="ORF">NQ176_g1561</name>
</gene>
<protein>
    <submittedName>
        <fullName evidence="1">Uncharacterized protein</fullName>
    </submittedName>
</protein>
<evidence type="ECO:0000313" key="2">
    <source>
        <dbReference type="Proteomes" id="UP001143910"/>
    </source>
</evidence>
<proteinExistence type="predicted"/>
<keyword evidence="2" id="KW-1185">Reference proteome</keyword>
<comment type="caution">
    <text evidence="1">The sequence shown here is derived from an EMBL/GenBank/DDBJ whole genome shotgun (WGS) entry which is preliminary data.</text>
</comment>
<dbReference type="EMBL" id="JANJQO010000090">
    <property type="protein sequence ID" value="KAJ2982188.1"/>
    <property type="molecule type" value="Genomic_DNA"/>
</dbReference>
<reference evidence="1" key="1">
    <citation type="submission" date="2022-08" db="EMBL/GenBank/DDBJ databases">
        <title>Genome Sequence of Lecanicillium fungicola.</title>
        <authorList>
            <person name="Buettner E."/>
        </authorList>
    </citation>
    <scope>NUCLEOTIDE SEQUENCE</scope>
    <source>
        <strain evidence="1">Babe33</strain>
    </source>
</reference>
<organism evidence="1 2">
    <name type="scientific">Zarea fungicola</name>
    <dbReference type="NCBI Taxonomy" id="93591"/>
    <lineage>
        <taxon>Eukaryota</taxon>
        <taxon>Fungi</taxon>
        <taxon>Dikarya</taxon>
        <taxon>Ascomycota</taxon>
        <taxon>Pezizomycotina</taxon>
        <taxon>Sordariomycetes</taxon>
        <taxon>Hypocreomycetidae</taxon>
        <taxon>Hypocreales</taxon>
        <taxon>Cordycipitaceae</taxon>
        <taxon>Zarea</taxon>
    </lineage>
</organism>
<sequence length="943" mass="104268">MNPPGIYLRQREYFTTDQAVGSNNLNTMFPGQNPDLGISGPSGLAHQVWNGIWGGGANVDVHVDLHTCMGPAVGAIFAFADCKVPSCQRVAELAEPDIILLNHDPKDENQGPDGSIQGAFLNRGIPSITLELGGGEEWHKPTIQRGMDYIHRLLVDMGIRPSISDSASPYEPDLSKTLLTRVLHYVPARFGGWVDMLVDPGEMVKPGQILANVLNSWGDVLEEVCAPVEGFVLFRPRHPGMEAGGIVAALVYHDIEGVDVENGIEFTSRFSYSEEDAVNTLYSVIRIGMSTKKYRDHQSLTCMNQPHRGGVPRSLKSRRYRIEEVGVRVKLHFPDFSLRERYKASPLGHIPICINRRLFVKGNLHLFEAVMACDEQKPNCNRCVEAGRKCVYSKLSLNFRDASGWAAAKSRKARGGSSEVSSDFWNHSIEPRTPTYLSSDTPNGRTACWDLLGPQAATPSESYLCHSDEGSCTDELLLVSPPWGNIEDSLREDVSGQLLLLSHQPHQTPFSADRLYANHFANHVTHILPPILRILCGTVIGSTVTNHAAMALGAASLARLRSSCSRGIPGLPPLDDATHRVNSLRHVAAVLKLSRRATMNIASVIAVQLLLSFVELEIGDLDGFESYVRSIDGYLGNQGTEYSEELTYDTVDLRQLAYPGDPRYTLLRDLRASQPSLDWSITNVADSAQFRFVGSDAVELNFQLALLTAMKMHAGNPSQALQIMFDRYRPTGLKSATDKAVVTNAAAECRQIKLRLRKLAEHLQTCNAPLGLSSLPMQDKDGTLAFIANKLVTIDSDGIIRFESHELAMDAADYVFARALCDETPHFIASGPETLDNLPTKWLCLLIRIAEGLDMKECARRNKYRRGIVSMLSYVNMFWSDARITSLLSRLTASLAAMGEEWEDFNTPLEVVDLITQVTRECQSKGSKIRMTSKQLDAPWTFF</sequence>
<dbReference type="Proteomes" id="UP001143910">
    <property type="component" value="Unassembled WGS sequence"/>
</dbReference>
<evidence type="ECO:0000313" key="1">
    <source>
        <dbReference type="EMBL" id="KAJ2982188.1"/>
    </source>
</evidence>
<accession>A0ACC1NV32</accession>